<sequence>MPVKQFIISKKRRVLVSENSPHYGVCKTLHLIDASISKKKKEKLVLRKVSVTETILENFLLSPHLETIVIHHARYLKHVHIGGRNLKLKHFEIVATTTVSSIVLSDFDLESFTYKGSKTELDLAHLSMLREIDMYDGHIRLNSNMFKQIASCALSLQHLSIYIVDPTKSLNLHSLPVLPNVKKLRLAIGSSKYNCLEYLGAILSACPNLENFTRLMQLYLFT</sequence>
<reference evidence="1 2" key="1">
    <citation type="journal article" date="2018" name="Mol. Plant">
        <title>The genome of Artemisia annua provides insight into the evolution of Asteraceae family and artemisinin biosynthesis.</title>
        <authorList>
            <person name="Shen Q."/>
            <person name="Zhang L."/>
            <person name="Liao Z."/>
            <person name="Wang S."/>
            <person name="Yan T."/>
            <person name="Shi P."/>
            <person name="Liu M."/>
            <person name="Fu X."/>
            <person name="Pan Q."/>
            <person name="Wang Y."/>
            <person name="Lv Z."/>
            <person name="Lu X."/>
            <person name="Zhang F."/>
            <person name="Jiang W."/>
            <person name="Ma Y."/>
            <person name="Chen M."/>
            <person name="Hao X."/>
            <person name="Li L."/>
            <person name="Tang Y."/>
            <person name="Lv G."/>
            <person name="Zhou Y."/>
            <person name="Sun X."/>
            <person name="Brodelius P.E."/>
            <person name="Rose J.K.C."/>
            <person name="Tang K."/>
        </authorList>
    </citation>
    <scope>NUCLEOTIDE SEQUENCE [LARGE SCALE GENOMIC DNA]</scope>
    <source>
        <strain evidence="2">cv. Huhao1</strain>
        <tissue evidence="1">Leaf</tissue>
    </source>
</reference>
<proteinExistence type="predicted"/>
<dbReference type="InterPro" id="IPR032675">
    <property type="entry name" value="LRR_dom_sf"/>
</dbReference>
<evidence type="ECO:0000313" key="1">
    <source>
        <dbReference type="EMBL" id="PWA58788.1"/>
    </source>
</evidence>
<dbReference type="SUPFAM" id="SSF52047">
    <property type="entry name" value="RNI-like"/>
    <property type="match status" value="1"/>
</dbReference>
<dbReference type="EMBL" id="PKPP01005794">
    <property type="protein sequence ID" value="PWA58788.1"/>
    <property type="molecule type" value="Genomic_DNA"/>
</dbReference>
<gene>
    <name evidence="1" type="ORF">CTI12_AA317000</name>
</gene>
<dbReference type="PANTHER" id="PTHR34145">
    <property type="entry name" value="OS02G0105600 PROTEIN"/>
    <property type="match status" value="1"/>
</dbReference>
<keyword evidence="2" id="KW-1185">Reference proteome</keyword>
<name>A0A2U1MC16_ARTAN</name>
<dbReference type="InterPro" id="IPR053772">
    <property type="entry name" value="At1g61320/At1g61330-like"/>
</dbReference>
<dbReference type="Proteomes" id="UP000245207">
    <property type="component" value="Unassembled WGS sequence"/>
</dbReference>
<dbReference type="Gene3D" id="3.80.10.10">
    <property type="entry name" value="Ribonuclease Inhibitor"/>
    <property type="match status" value="1"/>
</dbReference>
<protein>
    <submittedName>
        <fullName evidence="1">F-box domain, FBD domain, Leucine-rich repeat domain, L domain-like protein</fullName>
    </submittedName>
</protein>
<evidence type="ECO:0000313" key="2">
    <source>
        <dbReference type="Proteomes" id="UP000245207"/>
    </source>
</evidence>
<organism evidence="1 2">
    <name type="scientific">Artemisia annua</name>
    <name type="common">Sweet wormwood</name>
    <dbReference type="NCBI Taxonomy" id="35608"/>
    <lineage>
        <taxon>Eukaryota</taxon>
        <taxon>Viridiplantae</taxon>
        <taxon>Streptophyta</taxon>
        <taxon>Embryophyta</taxon>
        <taxon>Tracheophyta</taxon>
        <taxon>Spermatophyta</taxon>
        <taxon>Magnoliopsida</taxon>
        <taxon>eudicotyledons</taxon>
        <taxon>Gunneridae</taxon>
        <taxon>Pentapetalae</taxon>
        <taxon>asterids</taxon>
        <taxon>campanulids</taxon>
        <taxon>Asterales</taxon>
        <taxon>Asteraceae</taxon>
        <taxon>Asteroideae</taxon>
        <taxon>Anthemideae</taxon>
        <taxon>Artemisiinae</taxon>
        <taxon>Artemisia</taxon>
    </lineage>
</organism>
<dbReference type="AlphaFoldDB" id="A0A2U1MC16"/>
<dbReference type="PANTHER" id="PTHR34145:SF68">
    <property type="entry name" value="FBD DOMAIN-CONTAINING PROTEIN"/>
    <property type="match status" value="1"/>
</dbReference>
<accession>A0A2U1MC16</accession>
<comment type="caution">
    <text evidence="1">The sequence shown here is derived from an EMBL/GenBank/DDBJ whole genome shotgun (WGS) entry which is preliminary data.</text>
</comment>
<dbReference type="STRING" id="35608.A0A2U1MC16"/>